<dbReference type="PANTHER" id="PTHR43798:SF6">
    <property type="entry name" value="HYDROLASE, PUTATIVE (AFU_ORTHOLOGUE AFUA_4G13070)-RELATED"/>
    <property type="match status" value="1"/>
</dbReference>
<dbReference type="PRINTS" id="PR00111">
    <property type="entry name" value="ABHYDROLASE"/>
</dbReference>
<dbReference type="GO" id="GO:0016746">
    <property type="term" value="F:acyltransferase activity"/>
    <property type="evidence" value="ECO:0007669"/>
    <property type="project" value="UniProtKB-KW"/>
</dbReference>
<dbReference type="InterPro" id="IPR050266">
    <property type="entry name" value="AB_hydrolase_sf"/>
</dbReference>
<dbReference type="RefSeq" id="WP_012866830.1">
    <property type="nucleotide sequence ID" value="NC_013521.1"/>
</dbReference>
<keyword evidence="2" id="KW-0012">Acyltransferase</keyword>
<keyword evidence="3" id="KW-1185">Reference proteome</keyword>
<dbReference type="InterPro" id="IPR000073">
    <property type="entry name" value="AB_hydrolase_1"/>
</dbReference>
<dbReference type="Gene3D" id="3.40.50.1820">
    <property type="entry name" value="alpha/beta hydrolase"/>
    <property type="match status" value="1"/>
</dbReference>
<accession>D1BH41</accession>
<evidence type="ECO:0000259" key="1">
    <source>
        <dbReference type="Pfam" id="PF12697"/>
    </source>
</evidence>
<proteinExistence type="predicted"/>
<sequence>MEIDAGGTRVHYVEHGSGRPVLVLHGAGVDHREAAAALEPALEAHGGLRRIYPDLPGAGLTRTAETVSSAEDVLDVLFALIDEVAGERGLVLAGHSAGAYYAQAVADRAPERVDGLVLVCPLLAGTRDVPPHRPVVADEDLGDPEFRDYFVVQTPEMLERYQQAVAPGVAAADLVTAERIGQHWELEPTDDAYDGPVLVVAGRQDSTVGYAAAVDLLDRYAHVTLAVVDGAGHALPHETPAALSGILSGWLATAVEHGSHHGG</sequence>
<dbReference type="SUPFAM" id="SSF53474">
    <property type="entry name" value="alpha/beta-Hydrolases"/>
    <property type="match status" value="1"/>
</dbReference>
<dbReference type="GO" id="GO:0016787">
    <property type="term" value="F:hydrolase activity"/>
    <property type="evidence" value="ECO:0007669"/>
    <property type="project" value="UniProtKB-KW"/>
</dbReference>
<dbReference type="InterPro" id="IPR029058">
    <property type="entry name" value="AB_hydrolase_fold"/>
</dbReference>
<reference evidence="2 3" key="1">
    <citation type="journal article" date="2009" name="Stand. Genomic Sci.">
        <title>Complete genome sequence of Sanguibacter keddieii type strain (ST-74).</title>
        <authorList>
            <person name="Ivanova N."/>
            <person name="Sikorski J."/>
            <person name="Sims D."/>
            <person name="Brettin T."/>
            <person name="Detter J.C."/>
            <person name="Han C."/>
            <person name="Lapidus A."/>
            <person name="Copeland A."/>
            <person name="Glavina Del Rio T."/>
            <person name="Nolan M."/>
            <person name="Chen F."/>
            <person name="Lucas S."/>
            <person name="Tice H."/>
            <person name="Cheng J.F."/>
            <person name="Bruce D."/>
            <person name="Goodwin L."/>
            <person name="Pitluck S."/>
            <person name="Pati A."/>
            <person name="Mavromatis K."/>
            <person name="Chen A."/>
            <person name="Palaniappan K."/>
            <person name="D'haeseleer P."/>
            <person name="Chain P."/>
            <person name="Bristow J."/>
            <person name="Eisen J.A."/>
            <person name="Markowitz V."/>
            <person name="Hugenholtz P."/>
            <person name="Goker M."/>
            <person name="Pukall R."/>
            <person name="Klenk H.P."/>
            <person name="Kyrpides N.C."/>
        </authorList>
    </citation>
    <scope>NUCLEOTIDE SEQUENCE [LARGE SCALE GENOMIC DNA]</scope>
    <source>
        <strain evidence="3">ATCC 51767 / DSM 10542 / NCFB 3025 / ST-74</strain>
    </source>
</reference>
<keyword evidence="2" id="KW-0808">Transferase</keyword>
<dbReference type="Pfam" id="PF12697">
    <property type="entry name" value="Abhydrolase_6"/>
    <property type="match status" value="1"/>
</dbReference>
<protein>
    <submittedName>
        <fullName evidence="2">Predicted hydrolase or acyltransferase of alpha/beta superfamily</fullName>
    </submittedName>
</protein>
<evidence type="ECO:0000313" key="2">
    <source>
        <dbReference type="EMBL" id="ACZ21761.1"/>
    </source>
</evidence>
<evidence type="ECO:0000313" key="3">
    <source>
        <dbReference type="Proteomes" id="UP000000322"/>
    </source>
</evidence>
<dbReference type="KEGG" id="ske:Sked_18350"/>
<name>D1BH41_SANKS</name>
<feature type="domain" description="AB hydrolase-1" evidence="1">
    <location>
        <begin position="21"/>
        <end position="243"/>
    </location>
</feature>
<dbReference type="EMBL" id="CP001819">
    <property type="protein sequence ID" value="ACZ21761.1"/>
    <property type="molecule type" value="Genomic_DNA"/>
</dbReference>
<dbReference type="eggNOG" id="COG2267">
    <property type="taxonomic scope" value="Bacteria"/>
</dbReference>
<dbReference type="HOGENOM" id="CLU_088923_0_0_11"/>
<dbReference type="OrthoDB" id="27092at2"/>
<keyword evidence="2" id="KW-0378">Hydrolase</keyword>
<dbReference type="STRING" id="446469.Sked_18350"/>
<organism evidence="2 3">
    <name type="scientific">Sanguibacter keddieii (strain ATCC 51767 / DSM 10542 / NCFB 3025 / ST-74)</name>
    <dbReference type="NCBI Taxonomy" id="446469"/>
    <lineage>
        <taxon>Bacteria</taxon>
        <taxon>Bacillati</taxon>
        <taxon>Actinomycetota</taxon>
        <taxon>Actinomycetes</taxon>
        <taxon>Micrococcales</taxon>
        <taxon>Sanguibacteraceae</taxon>
        <taxon>Sanguibacter</taxon>
    </lineage>
</organism>
<dbReference type="AlphaFoldDB" id="D1BH41"/>
<gene>
    <name evidence="2" type="ordered locus">Sked_18350</name>
</gene>
<dbReference type="Proteomes" id="UP000000322">
    <property type="component" value="Chromosome"/>
</dbReference>
<dbReference type="PANTHER" id="PTHR43798">
    <property type="entry name" value="MONOACYLGLYCEROL LIPASE"/>
    <property type="match status" value="1"/>
</dbReference>